<organism evidence="1 2">
    <name type="scientific">Infirmifilum uzonense</name>
    <dbReference type="NCBI Taxonomy" id="1550241"/>
    <lineage>
        <taxon>Archaea</taxon>
        <taxon>Thermoproteota</taxon>
        <taxon>Thermoprotei</taxon>
        <taxon>Thermofilales</taxon>
        <taxon>Thermofilaceae</taxon>
        <taxon>Infirmifilum</taxon>
    </lineage>
</organism>
<dbReference type="KEGG" id="thf:MA03_06345"/>
<protein>
    <submittedName>
        <fullName evidence="1">Uncharacterized protein</fullName>
    </submittedName>
</protein>
<accession>A0A0F7FJ94</accession>
<dbReference type="HOGENOM" id="CLU_1431714_0_0_2"/>
<dbReference type="RefSeq" id="WP_052884457.1">
    <property type="nucleotide sequence ID" value="NZ_CP009961.1"/>
</dbReference>
<gene>
    <name evidence="1" type="ORF">MA03_06345</name>
</gene>
<evidence type="ECO:0000313" key="1">
    <source>
        <dbReference type="EMBL" id="AKG38944.1"/>
    </source>
</evidence>
<dbReference type="AlphaFoldDB" id="A0A0F7FJ94"/>
<dbReference type="EMBL" id="CP009961">
    <property type="protein sequence ID" value="AKG38944.1"/>
    <property type="molecule type" value="Genomic_DNA"/>
</dbReference>
<reference evidence="1 2" key="1">
    <citation type="journal article" date="2015" name="Stand. Genomic Sci.">
        <title>Complete genome sequence of and proposal of Thermofilum uzonense sp. nov. a novel hyperthermophilic crenarchaeon and emended description of the genus Thermofilum.</title>
        <authorList>
            <person name="Toshchakov S.V."/>
            <person name="Korzhenkov A.A."/>
            <person name="Samarov N.I."/>
            <person name="Mazunin I.O."/>
            <person name="Mozhey O.I."/>
            <person name="Shmyr I.S."/>
            <person name="Derbikova K.S."/>
            <person name="Taranov E.A."/>
            <person name="Dominova I.N."/>
            <person name="Bonch-Osmolovskaya E.A."/>
            <person name="Patrushev M.V."/>
            <person name="Podosokorskaya O.A."/>
            <person name="Kublanov I.V."/>
        </authorList>
    </citation>
    <scope>NUCLEOTIDE SEQUENCE [LARGE SCALE GENOMIC DNA]</scope>
    <source>
        <strain evidence="1 2">1807-2</strain>
    </source>
</reference>
<name>A0A0F7FJ94_9CREN</name>
<evidence type="ECO:0000313" key="2">
    <source>
        <dbReference type="Proteomes" id="UP000067434"/>
    </source>
</evidence>
<sequence>MRRRGTIGLLAIVLLSFLVLESSEHNFYRTDYRGEDAHTALLVALRASCSDPGKANVKLQKISRYIYPVNFLSYNLYLLVNESSYDHGALVCRGYVVTNVGKDVFELQYSYKLVGLKVDPLTGRILRIYETSSYQVFKLASYSYAIKIKVYLKPLCPHDYVNGTLLAIKGNYPCTLMDKWGNKLVISGG</sequence>
<keyword evidence="2" id="KW-1185">Reference proteome</keyword>
<dbReference type="PATRIC" id="fig|1550241.5.peg.1318"/>
<dbReference type="Proteomes" id="UP000067434">
    <property type="component" value="Chromosome"/>
</dbReference>
<dbReference type="GeneID" id="25401834"/>
<dbReference type="OrthoDB" id="382148at2157"/>
<dbReference type="STRING" id="1550241.MA03_06345"/>
<proteinExistence type="predicted"/>